<dbReference type="OrthoDB" id="1470350at2759"/>
<dbReference type="Pfam" id="PF00067">
    <property type="entry name" value="p450"/>
    <property type="match status" value="1"/>
</dbReference>
<dbReference type="Gene3D" id="1.10.630.10">
    <property type="entry name" value="Cytochrome P450"/>
    <property type="match status" value="1"/>
</dbReference>
<dbReference type="HOGENOM" id="CLU_001570_14_11_1"/>
<gene>
    <name evidence="8" type="ORF">BAUCODRAFT_34244</name>
</gene>
<dbReference type="GO" id="GO:0004497">
    <property type="term" value="F:monooxygenase activity"/>
    <property type="evidence" value="ECO:0007669"/>
    <property type="project" value="InterPro"/>
</dbReference>
<comment type="similarity">
    <text evidence="2">Belongs to the cytochrome P450 family.</text>
</comment>
<dbReference type="PANTHER" id="PTHR24305">
    <property type="entry name" value="CYTOCHROME P450"/>
    <property type="match status" value="1"/>
</dbReference>
<proteinExistence type="inferred from homology"/>
<evidence type="ECO:0000313" key="9">
    <source>
        <dbReference type="Proteomes" id="UP000011761"/>
    </source>
</evidence>
<keyword evidence="9" id="KW-1185">Reference proteome</keyword>
<comment type="cofactor">
    <cofactor evidence="1">
        <name>heme</name>
        <dbReference type="ChEBI" id="CHEBI:30413"/>
    </cofactor>
</comment>
<evidence type="ECO:0000256" key="2">
    <source>
        <dbReference type="ARBA" id="ARBA00010617"/>
    </source>
</evidence>
<dbReference type="AlphaFoldDB" id="M2MJH8"/>
<evidence type="ECO:0000256" key="6">
    <source>
        <dbReference type="SAM" id="MobiDB-lite"/>
    </source>
</evidence>
<reference evidence="8 9" key="1">
    <citation type="journal article" date="2012" name="PLoS Pathog.">
        <title>Diverse lifestyles and strategies of plant pathogenesis encoded in the genomes of eighteen Dothideomycetes fungi.</title>
        <authorList>
            <person name="Ohm R.A."/>
            <person name="Feau N."/>
            <person name="Henrissat B."/>
            <person name="Schoch C.L."/>
            <person name="Horwitz B.A."/>
            <person name="Barry K.W."/>
            <person name="Condon B.J."/>
            <person name="Copeland A.C."/>
            <person name="Dhillon B."/>
            <person name="Glaser F."/>
            <person name="Hesse C.N."/>
            <person name="Kosti I."/>
            <person name="LaButti K."/>
            <person name="Lindquist E.A."/>
            <person name="Lucas S."/>
            <person name="Salamov A.A."/>
            <person name="Bradshaw R.E."/>
            <person name="Ciuffetti L."/>
            <person name="Hamelin R.C."/>
            <person name="Kema G.H.J."/>
            <person name="Lawrence C."/>
            <person name="Scott J.A."/>
            <person name="Spatafora J.W."/>
            <person name="Turgeon B.G."/>
            <person name="de Wit P.J.G.M."/>
            <person name="Zhong S."/>
            <person name="Goodwin S.B."/>
            <person name="Grigoriev I.V."/>
        </authorList>
    </citation>
    <scope>NUCLEOTIDE SEQUENCE [LARGE SCALE GENOMIC DNA]</scope>
    <source>
        <strain evidence="8 9">UAMH 10762</strain>
    </source>
</reference>
<keyword evidence="3" id="KW-0349">Heme</keyword>
<dbReference type="eggNOG" id="KOG0158">
    <property type="taxonomic scope" value="Eukaryota"/>
</dbReference>
<evidence type="ECO:0000256" key="3">
    <source>
        <dbReference type="ARBA" id="ARBA00022617"/>
    </source>
</evidence>
<keyword evidence="4" id="KW-0479">Metal-binding</keyword>
<accession>M2MJH8</accession>
<dbReference type="STRING" id="717646.M2MJH8"/>
<feature type="region of interest" description="Disordered" evidence="6">
    <location>
        <begin position="469"/>
        <end position="493"/>
    </location>
</feature>
<keyword evidence="7" id="KW-0472">Membrane</keyword>
<evidence type="ECO:0000256" key="5">
    <source>
        <dbReference type="ARBA" id="ARBA00023004"/>
    </source>
</evidence>
<keyword evidence="7" id="KW-0812">Transmembrane</keyword>
<dbReference type="InterPro" id="IPR036396">
    <property type="entry name" value="Cyt_P450_sf"/>
</dbReference>
<name>M2MJH8_BAUPA</name>
<protein>
    <recommendedName>
        <fullName evidence="10">Cytochrome P450</fullName>
    </recommendedName>
</protein>
<evidence type="ECO:0000256" key="7">
    <source>
        <dbReference type="SAM" id="Phobius"/>
    </source>
</evidence>
<dbReference type="CDD" id="cd11058">
    <property type="entry name" value="CYP60B-like"/>
    <property type="match status" value="1"/>
</dbReference>
<keyword evidence="7" id="KW-1133">Transmembrane helix</keyword>
<evidence type="ECO:0000256" key="1">
    <source>
        <dbReference type="ARBA" id="ARBA00001971"/>
    </source>
</evidence>
<dbReference type="PANTHER" id="PTHR24305:SF210">
    <property type="entry name" value="CYTOCHROME P450 MONOOXYGENASE ASQL-RELATED"/>
    <property type="match status" value="1"/>
</dbReference>
<dbReference type="EMBL" id="KB445555">
    <property type="protein sequence ID" value="EMC96846.1"/>
    <property type="molecule type" value="Genomic_DNA"/>
</dbReference>
<dbReference type="KEGG" id="bcom:BAUCODRAFT_34244"/>
<sequence>MAQIAVSHILSPLLPASLGGFLLVIIILLLIYQLAIYIYNLFLHPLHKFPGPKLAAASCLPKITRNLQGNLIFWTVDLHSKYGEVVRISPNELSFNGADAFKDIHGHKKAGESTLAKDPAFYLAPGPRDPSIINANFEGHARQRRIFANAFSDRALKLQEPLFLTYVDKLVAKLQQRITANPDEKIDMVKMYNFTTFDIMGDLTFGEPLDMLENTDYHPWVSAIFAQVRYGTILHSIRHYHPALEKWLLKLVPNRVREQGKMHHAFSHARVDRRLEKKDSRPDIWGLVLEREGHDGGLSREEMYANSSIFMTAGTETTATLLSGLTYYLLMNPDKLARLLAEIRSEFANEEEITIERLQGLKYLNACVEEGLRMFPPVPNGLPRVVPPGGAVIDGHHIPAGVSDSGELVSCLSSLTLKPEPNLCHPPRRLPHPQQLPRALFFHSRAMAARVHRLRQRQETRIAAFLGRPKSMSREEHGISRNPHHTVQSTLAL</sequence>
<dbReference type="RefSeq" id="XP_007676194.1">
    <property type="nucleotide sequence ID" value="XM_007678004.1"/>
</dbReference>
<evidence type="ECO:0008006" key="10">
    <source>
        <dbReference type="Google" id="ProtNLM"/>
    </source>
</evidence>
<dbReference type="GO" id="GO:0005506">
    <property type="term" value="F:iron ion binding"/>
    <property type="evidence" value="ECO:0007669"/>
    <property type="project" value="InterPro"/>
</dbReference>
<dbReference type="GO" id="GO:0016705">
    <property type="term" value="F:oxidoreductase activity, acting on paired donors, with incorporation or reduction of molecular oxygen"/>
    <property type="evidence" value="ECO:0007669"/>
    <property type="project" value="InterPro"/>
</dbReference>
<feature type="transmembrane region" description="Helical" evidence="7">
    <location>
        <begin position="20"/>
        <end position="43"/>
    </location>
</feature>
<evidence type="ECO:0000313" key="8">
    <source>
        <dbReference type="EMBL" id="EMC96846.1"/>
    </source>
</evidence>
<evidence type="ECO:0000256" key="4">
    <source>
        <dbReference type="ARBA" id="ARBA00022723"/>
    </source>
</evidence>
<dbReference type="InterPro" id="IPR050121">
    <property type="entry name" value="Cytochrome_P450_monoxygenase"/>
</dbReference>
<organism evidence="8 9">
    <name type="scientific">Baudoinia panamericana (strain UAMH 10762)</name>
    <name type="common">Angels' share fungus</name>
    <name type="synonym">Baudoinia compniacensis (strain UAMH 10762)</name>
    <dbReference type="NCBI Taxonomy" id="717646"/>
    <lineage>
        <taxon>Eukaryota</taxon>
        <taxon>Fungi</taxon>
        <taxon>Dikarya</taxon>
        <taxon>Ascomycota</taxon>
        <taxon>Pezizomycotina</taxon>
        <taxon>Dothideomycetes</taxon>
        <taxon>Dothideomycetidae</taxon>
        <taxon>Mycosphaerellales</taxon>
        <taxon>Teratosphaeriaceae</taxon>
        <taxon>Baudoinia</taxon>
    </lineage>
</organism>
<dbReference type="GeneID" id="19112374"/>
<dbReference type="InterPro" id="IPR001128">
    <property type="entry name" value="Cyt_P450"/>
</dbReference>
<dbReference type="OMA" id="WKGIYGH"/>
<dbReference type="Proteomes" id="UP000011761">
    <property type="component" value="Unassembled WGS sequence"/>
</dbReference>
<dbReference type="GO" id="GO:0020037">
    <property type="term" value="F:heme binding"/>
    <property type="evidence" value="ECO:0007669"/>
    <property type="project" value="InterPro"/>
</dbReference>
<keyword evidence="5" id="KW-0408">Iron</keyword>
<dbReference type="SUPFAM" id="SSF48264">
    <property type="entry name" value="Cytochrome P450"/>
    <property type="match status" value="1"/>
</dbReference>